<reference evidence="1 2" key="1">
    <citation type="submission" date="2018-06" db="EMBL/GenBank/DDBJ databases">
        <authorList>
            <consortium name="Pathogen Informatics"/>
            <person name="Doyle S."/>
        </authorList>
    </citation>
    <scope>NUCLEOTIDE SEQUENCE [LARGE SCALE GENOMIC DNA]</scope>
    <source>
        <strain evidence="1 2">NCTC13335</strain>
    </source>
</reference>
<keyword evidence="2" id="KW-1185">Reference proteome</keyword>
<name>A0A377IYW0_9PAST</name>
<dbReference type="Proteomes" id="UP000255264">
    <property type="component" value="Unassembled WGS sequence"/>
</dbReference>
<sequence>MIYVSIPVHEKPEVIVNQMQNFARYLPEAKVVLHVSKGAKFSTNELEDFLKEANTSNTLINPTQVETKWGSIIQAHLANIRYIIQQGDAEKVVFHSSNDMLIMDGLSEYLKDKKNIFHLRKCTSDSLWWVSRRAMEDSFIISFFKGYIYASQIEGSMYDIRLLECLLHNIDKQLLILENEKNYPKEEVVFSSFAYKNNINPDGLPYIYSEVHDFDRKLFRCFEINKFFANGNFFVARLFRWILSNLLTFFNNQNISIAVIESIINREYPIKQFLTLNDGSEEWIIYNKDFIFGVKRVKRDLNDLVRVFISEKYFKE</sequence>
<proteinExistence type="predicted"/>
<evidence type="ECO:0000313" key="2">
    <source>
        <dbReference type="Proteomes" id="UP000255264"/>
    </source>
</evidence>
<protein>
    <submittedName>
        <fullName evidence="1">Uncharacterized protein</fullName>
    </submittedName>
</protein>
<dbReference type="OrthoDB" id="5684664at2"/>
<accession>A0A377IYW0</accession>
<dbReference type="AlphaFoldDB" id="A0A377IYW0"/>
<evidence type="ECO:0000313" key="1">
    <source>
        <dbReference type="EMBL" id="STO93158.1"/>
    </source>
</evidence>
<organism evidence="1 2">
    <name type="scientific">Haemophilus pittmaniae</name>
    <dbReference type="NCBI Taxonomy" id="249188"/>
    <lineage>
        <taxon>Bacteria</taxon>
        <taxon>Pseudomonadati</taxon>
        <taxon>Pseudomonadota</taxon>
        <taxon>Gammaproteobacteria</taxon>
        <taxon>Pasteurellales</taxon>
        <taxon>Pasteurellaceae</taxon>
        <taxon>Haemophilus</taxon>
    </lineage>
</organism>
<gene>
    <name evidence="1" type="ORF">NCTC13335_01022</name>
</gene>
<dbReference type="RefSeq" id="WP_115003040.1">
    <property type="nucleotide sequence ID" value="NZ_UGHS01000004.1"/>
</dbReference>
<dbReference type="EMBL" id="UGHS01000004">
    <property type="protein sequence ID" value="STO93158.1"/>
    <property type="molecule type" value="Genomic_DNA"/>
</dbReference>